<gene>
    <name evidence="3" type="ORF">RHRU231_710032</name>
</gene>
<feature type="transmembrane region" description="Helical" evidence="2">
    <location>
        <begin position="257"/>
        <end position="277"/>
    </location>
</feature>
<dbReference type="Proteomes" id="UP000042997">
    <property type="component" value="Unassembled WGS sequence"/>
</dbReference>
<dbReference type="AlphaFoldDB" id="A0A098BNN9"/>
<dbReference type="eggNOG" id="COG5473">
    <property type="taxonomic scope" value="Bacteria"/>
</dbReference>
<feature type="transmembrane region" description="Helical" evidence="2">
    <location>
        <begin position="231"/>
        <end position="251"/>
    </location>
</feature>
<feature type="compositionally biased region" description="Pro residues" evidence="1">
    <location>
        <begin position="99"/>
        <end position="114"/>
    </location>
</feature>
<feature type="transmembrane region" description="Helical" evidence="2">
    <location>
        <begin position="289"/>
        <end position="308"/>
    </location>
</feature>
<dbReference type="RefSeq" id="WP_040273557.1">
    <property type="nucleotide sequence ID" value="NZ_JAJNCM010000011.1"/>
</dbReference>
<sequence>MTSGGYEPTSDPQDPNKHPGAQPYGPPPGYGPPQGYPPGYGTPPPGYGPPQGPPPQYGAPQYGAPQYGAPQYGAPQYGGPQYGGAPQQPGDPYGGAPYGSPPAGGPAGYGPPPGYGAPGYPPGFGSSRPQIDIGAALSYGWRKFSENVGGWLSLAGVIVVAALVFGALMFGVVMASTTTDRYGYSTGMSGVGIAVMIVLIVAFVIGMLVVQAAGVRGALYELDGHKPALKDFFRVGSLGPILLVSLLIALGTLLGSLVIVGGIVVAFLTVWALHFVIDQRQDAVTAIKSSASAAAANVGQLILLWLVLSAINFVGALLCYVGLLVTVPVTTIAYAYAYRVATGGRVAP</sequence>
<reference evidence="3 4" key="1">
    <citation type="journal article" date="2014" name="Genome Announc.">
        <title>Draft Genome Sequence of Propane- and Butane-Oxidizing Actinobacterium Rhodococcus ruber IEGM 231.</title>
        <authorList>
            <person name="Ivshina I.B."/>
            <person name="Kuyukina M.S."/>
            <person name="Krivoruchko A.V."/>
            <person name="Barbe V."/>
            <person name="Fischer C."/>
        </authorList>
    </citation>
    <scope>NUCLEOTIDE SEQUENCE [LARGE SCALE GENOMIC DNA]</scope>
</reference>
<evidence type="ECO:0008006" key="5">
    <source>
        <dbReference type="Google" id="ProtNLM"/>
    </source>
</evidence>
<proteinExistence type="predicted"/>
<keyword evidence="2" id="KW-0472">Membrane</keyword>
<feature type="transmembrane region" description="Helical" evidence="2">
    <location>
        <begin position="151"/>
        <end position="175"/>
    </location>
</feature>
<feature type="region of interest" description="Disordered" evidence="1">
    <location>
        <begin position="1"/>
        <end position="114"/>
    </location>
</feature>
<dbReference type="OrthoDB" id="4829830at2"/>
<accession>A0A098BNN9</accession>
<dbReference type="EMBL" id="CCSD01000085">
    <property type="protein sequence ID" value="CDZ90354.1"/>
    <property type="molecule type" value="Genomic_DNA"/>
</dbReference>
<feature type="transmembrane region" description="Helical" evidence="2">
    <location>
        <begin position="187"/>
        <end position="210"/>
    </location>
</feature>
<evidence type="ECO:0000256" key="2">
    <source>
        <dbReference type="SAM" id="Phobius"/>
    </source>
</evidence>
<name>A0A098BNN9_9NOCA</name>
<evidence type="ECO:0000313" key="3">
    <source>
        <dbReference type="EMBL" id="CDZ90354.1"/>
    </source>
</evidence>
<feature type="compositionally biased region" description="Pro residues" evidence="1">
    <location>
        <begin position="24"/>
        <end position="57"/>
    </location>
</feature>
<feature type="compositionally biased region" description="Low complexity" evidence="1">
    <location>
        <begin position="58"/>
        <end position="91"/>
    </location>
</feature>
<evidence type="ECO:0000313" key="4">
    <source>
        <dbReference type="Proteomes" id="UP000042997"/>
    </source>
</evidence>
<organism evidence="3 4">
    <name type="scientific">Rhodococcus ruber</name>
    <dbReference type="NCBI Taxonomy" id="1830"/>
    <lineage>
        <taxon>Bacteria</taxon>
        <taxon>Bacillati</taxon>
        <taxon>Actinomycetota</taxon>
        <taxon>Actinomycetes</taxon>
        <taxon>Mycobacteriales</taxon>
        <taxon>Nocardiaceae</taxon>
        <taxon>Rhodococcus</taxon>
    </lineage>
</organism>
<evidence type="ECO:0000256" key="1">
    <source>
        <dbReference type="SAM" id="MobiDB-lite"/>
    </source>
</evidence>
<feature type="transmembrane region" description="Helical" evidence="2">
    <location>
        <begin position="314"/>
        <end position="337"/>
    </location>
</feature>
<keyword evidence="2" id="KW-0812">Transmembrane</keyword>
<protein>
    <recommendedName>
        <fullName evidence="5">Integral membrane protein</fullName>
    </recommendedName>
</protein>
<keyword evidence="2" id="KW-1133">Transmembrane helix</keyword>